<evidence type="ECO:0000256" key="5">
    <source>
        <dbReference type="SAM" id="Phobius"/>
    </source>
</evidence>
<reference evidence="6 7" key="1">
    <citation type="submission" date="2018-01" db="EMBL/GenBank/DDBJ databases">
        <title>Complete genome sequence of Salinigranum rubrum GX10T, an extremely halophilic archaeon isolated from a marine solar saltern.</title>
        <authorList>
            <person name="Han S."/>
        </authorList>
    </citation>
    <scope>NUCLEOTIDE SEQUENCE [LARGE SCALE GENOMIC DNA]</scope>
    <source>
        <strain evidence="6 7">GX10</strain>
    </source>
</reference>
<evidence type="ECO:0000313" key="6">
    <source>
        <dbReference type="EMBL" id="AUV80742.1"/>
    </source>
</evidence>
<evidence type="ECO:0000256" key="2">
    <source>
        <dbReference type="ARBA" id="ARBA00022692"/>
    </source>
</evidence>
<dbReference type="GO" id="GO:0016765">
    <property type="term" value="F:transferase activity, transferring alkyl or aryl (other than methyl) groups"/>
    <property type="evidence" value="ECO:0007669"/>
    <property type="project" value="InterPro"/>
</dbReference>
<keyword evidence="6" id="KW-0808">Transferase</keyword>
<dbReference type="KEGG" id="srub:C2R22_02955"/>
<dbReference type="OrthoDB" id="293340at2157"/>
<feature type="transmembrane region" description="Helical" evidence="5">
    <location>
        <begin position="65"/>
        <end position="84"/>
    </location>
</feature>
<feature type="transmembrane region" description="Helical" evidence="5">
    <location>
        <begin position="189"/>
        <end position="206"/>
    </location>
</feature>
<dbReference type="Proteomes" id="UP000236584">
    <property type="component" value="Chromosome"/>
</dbReference>
<dbReference type="AlphaFoldDB" id="A0A2I8VFN4"/>
<accession>A0A2I8VFN4</accession>
<dbReference type="CDD" id="cd13967">
    <property type="entry name" value="PT_UbiA_5"/>
    <property type="match status" value="1"/>
</dbReference>
<gene>
    <name evidence="6" type="ORF">C2R22_02955</name>
</gene>
<keyword evidence="2 5" id="KW-0812">Transmembrane</keyword>
<dbReference type="EMBL" id="CP026309">
    <property type="protein sequence ID" value="AUV80742.1"/>
    <property type="molecule type" value="Genomic_DNA"/>
</dbReference>
<feature type="transmembrane region" description="Helical" evidence="5">
    <location>
        <begin position="239"/>
        <end position="260"/>
    </location>
</feature>
<evidence type="ECO:0000256" key="4">
    <source>
        <dbReference type="ARBA" id="ARBA00023136"/>
    </source>
</evidence>
<keyword evidence="4 5" id="KW-0472">Membrane</keyword>
<evidence type="ECO:0000256" key="3">
    <source>
        <dbReference type="ARBA" id="ARBA00022989"/>
    </source>
</evidence>
<feature type="transmembrane region" description="Helical" evidence="5">
    <location>
        <begin position="161"/>
        <end position="183"/>
    </location>
</feature>
<protein>
    <submittedName>
        <fullName evidence="6">4-hydroxybenzoate polyprenyltransferase</fullName>
    </submittedName>
</protein>
<sequence length="313" mass="33429">MANDAQPQSTGTESIDSLYRTLSTWVTTHATRAGRASVYSSAYITLIAMTEVVIATVLLSLPLTLAPVVVGLVTFAVYTGDRLADADDDEVSNPRQAAFVRRHGDVLYVLVAASYALAVTLSLLGGPVAFGITLLPGAFWVLYASDWVPDVGLRVSRLKQVLVVNSAVVALAWAVTLTFMPLAFADAPVTSVTAVVFTYFFLRSFVDTEIPNVRDVEADRRTDVATLPVVLGVSGTRRALYGVDLGTLALVGYATVAGVLSLPLSTALVAGLFYSFGIVSFVGRFEDEKLLARLPECEYVFVAVTLLPFVFTG</sequence>
<evidence type="ECO:0000256" key="1">
    <source>
        <dbReference type="ARBA" id="ARBA00004651"/>
    </source>
</evidence>
<organism evidence="6 7">
    <name type="scientific">Salinigranum rubrum</name>
    <dbReference type="NCBI Taxonomy" id="755307"/>
    <lineage>
        <taxon>Archaea</taxon>
        <taxon>Methanobacteriati</taxon>
        <taxon>Methanobacteriota</taxon>
        <taxon>Stenosarchaea group</taxon>
        <taxon>Halobacteria</taxon>
        <taxon>Halobacteriales</taxon>
        <taxon>Haloferacaceae</taxon>
        <taxon>Salinigranum</taxon>
    </lineage>
</organism>
<dbReference type="GO" id="GO:0005886">
    <property type="term" value="C:plasma membrane"/>
    <property type="evidence" value="ECO:0007669"/>
    <property type="project" value="UniProtKB-SubCell"/>
</dbReference>
<dbReference type="Pfam" id="PF01040">
    <property type="entry name" value="UbiA"/>
    <property type="match status" value="1"/>
</dbReference>
<comment type="subcellular location">
    <subcellularLocation>
        <location evidence="1">Cell membrane</location>
        <topology evidence="1">Multi-pass membrane protein</topology>
    </subcellularLocation>
</comment>
<keyword evidence="7" id="KW-1185">Reference proteome</keyword>
<name>A0A2I8VFN4_9EURY</name>
<feature type="transmembrane region" description="Helical" evidence="5">
    <location>
        <begin position="266"/>
        <end position="285"/>
    </location>
</feature>
<dbReference type="InterPro" id="IPR000537">
    <property type="entry name" value="UbiA_prenyltransferase"/>
</dbReference>
<keyword evidence="3 5" id="KW-1133">Transmembrane helix</keyword>
<evidence type="ECO:0000313" key="7">
    <source>
        <dbReference type="Proteomes" id="UP000236584"/>
    </source>
</evidence>
<proteinExistence type="predicted"/>